<proteinExistence type="predicted"/>
<dbReference type="PROSITE" id="PS00455">
    <property type="entry name" value="AMP_BINDING"/>
    <property type="match status" value="1"/>
</dbReference>
<dbReference type="SUPFAM" id="SSF56801">
    <property type="entry name" value="Acetyl-CoA synthetase-like"/>
    <property type="match status" value="1"/>
</dbReference>
<dbReference type="eggNOG" id="COG1022">
    <property type="taxonomic scope" value="Bacteria"/>
</dbReference>
<dbReference type="PANTHER" id="PTHR43272:SF52">
    <property type="entry name" value="AMP-DEPENDENT SYNTHETASE_LIGASE DOMAIN-CONTAINING PROTEIN"/>
    <property type="match status" value="1"/>
</dbReference>
<organism evidence="3 4">
    <name type="scientific">Mucinivorans hirudinis</name>
    <dbReference type="NCBI Taxonomy" id="1433126"/>
    <lineage>
        <taxon>Bacteria</taxon>
        <taxon>Pseudomonadati</taxon>
        <taxon>Bacteroidota</taxon>
        <taxon>Bacteroidia</taxon>
        <taxon>Bacteroidales</taxon>
        <taxon>Rikenellaceae</taxon>
        <taxon>Mucinivorans</taxon>
    </lineage>
</organism>
<dbReference type="Pfam" id="PF23562">
    <property type="entry name" value="AMP-binding_C_3"/>
    <property type="match status" value="1"/>
</dbReference>
<dbReference type="HOGENOM" id="CLU_000022_59_9_10"/>
<dbReference type="EC" id="6.2.1.3" evidence="3"/>
<dbReference type="Gene3D" id="3.30.300.30">
    <property type="match status" value="1"/>
</dbReference>
<sequence>MKTFLTLITRARDLFGNLPAYQIPARSGVVEHTFAEFYEDVCNLAAALTSYNLGKVALLGENSYDWVVAYMATVVSGGTIVPIDKELTEQEIENIVRMSDAGALFCSNDYSEVADHIKNKSIVKEIFAINTPTYNGYTTLNQLIEAGAKLRIADKNYGQGENSAQAIASVVFTSGTTGVSKGVMLSRENLLANVISADKFITLGSKTLSILPMHHTYEFTLDILFSIYQGRTVAINNSVKYLAQNMQTFSPTDILIVPLVAEALLSNIWKNAQAQGKADKLRKGLKLSRALKSIGIDIRRKLFKDIHWAFGGQLRGLFIGGALLNKDTARMLHDLGFVVNIGYGITECSPLVTGNITDKVCFFDSCGVPIPGVEIRLAESGEIEVRGSSVMQGYYKNPQATKEAFNGGWFRTGDIGTIKKGMLYITGRVKNLIVLKNGKNIYPEELELIIEQIPAVKEVVVGAREGAIAGEELSLYAEIFPDTEVPEPHKDIEAAIALLNEKLPYYKRITNIVFREKEFAKTTTKKIKRY</sequence>
<dbReference type="InterPro" id="IPR000873">
    <property type="entry name" value="AMP-dep_synth/lig_dom"/>
</dbReference>
<dbReference type="InterPro" id="IPR020845">
    <property type="entry name" value="AMP-binding_CS"/>
</dbReference>
<dbReference type="Proteomes" id="UP000027616">
    <property type="component" value="Chromosome I"/>
</dbReference>
<protein>
    <submittedName>
        <fullName evidence="3">Long-chain-fatty-acid--CoA ligase</fullName>
        <ecNumber evidence="3">6.2.1.3</ecNumber>
    </submittedName>
</protein>
<dbReference type="PATRIC" id="fig|1433126.3.peg.1168"/>
<gene>
    <name evidence="3" type="ORF">BN938_1176</name>
</gene>
<dbReference type="OrthoDB" id="9778383at2"/>
<evidence type="ECO:0000259" key="2">
    <source>
        <dbReference type="Pfam" id="PF00501"/>
    </source>
</evidence>
<name>A0A060R7L8_9BACT</name>
<evidence type="ECO:0000256" key="1">
    <source>
        <dbReference type="ARBA" id="ARBA00024484"/>
    </source>
</evidence>
<dbReference type="AlphaFoldDB" id="A0A060R7L8"/>
<dbReference type="EMBL" id="HG934468">
    <property type="protein sequence ID" value="CDN31270.1"/>
    <property type="molecule type" value="Genomic_DNA"/>
</dbReference>
<dbReference type="KEGG" id="rbc:BN938_1176"/>
<feature type="domain" description="AMP-dependent synthetase/ligase" evidence="2">
    <location>
        <begin position="29"/>
        <end position="395"/>
    </location>
</feature>
<dbReference type="STRING" id="1433126.BN938_1176"/>
<dbReference type="InterPro" id="IPR045851">
    <property type="entry name" value="AMP-bd_C_sf"/>
</dbReference>
<comment type="catalytic activity">
    <reaction evidence="1">
        <text>a long-chain fatty acid + ATP + CoA = a long-chain fatty acyl-CoA + AMP + diphosphate</text>
        <dbReference type="Rhea" id="RHEA:15421"/>
        <dbReference type="ChEBI" id="CHEBI:30616"/>
        <dbReference type="ChEBI" id="CHEBI:33019"/>
        <dbReference type="ChEBI" id="CHEBI:57287"/>
        <dbReference type="ChEBI" id="CHEBI:57560"/>
        <dbReference type="ChEBI" id="CHEBI:83139"/>
        <dbReference type="ChEBI" id="CHEBI:456215"/>
        <dbReference type="EC" id="6.2.1.3"/>
    </reaction>
    <physiologicalReaction direction="left-to-right" evidence="1">
        <dbReference type="Rhea" id="RHEA:15422"/>
    </physiologicalReaction>
</comment>
<dbReference type="PANTHER" id="PTHR43272">
    <property type="entry name" value="LONG-CHAIN-FATTY-ACID--COA LIGASE"/>
    <property type="match status" value="1"/>
</dbReference>
<dbReference type="GO" id="GO:0016020">
    <property type="term" value="C:membrane"/>
    <property type="evidence" value="ECO:0007669"/>
    <property type="project" value="TreeGrafter"/>
</dbReference>
<evidence type="ECO:0000313" key="4">
    <source>
        <dbReference type="Proteomes" id="UP000027616"/>
    </source>
</evidence>
<keyword evidence="3" id="KW-0436">Ligase</keyword>
<dbReference type="InterPro" id="IPR042099">
    <property type="entry name" value="ANL_N_sf"/>
</dbReference>
<dbReference type="Gene3D" id="3.40.50.12780">
    <property type="entry name" value="N-terminal domain of ligase-like"/>
    <property type="match status" value="1"/>
</dbReference>
<evidence type="ECO:0000313" key="3">
    <source>
        <dbReference type="EMBL" id="CDN31270.1"/>
    </source>
</evidence>
<keyword evidence="4" id="KW-1185">Reference proteome</keyword>
<dbReference type="Pfam" id="PF00501">
    <property type="entry name" value="AMP-binding"/>
    <property type="match status" value="1"/>
</dbReference>
<accession>A0A060R7L8</accession>
<reference evidence="3 4" key="1">
    <citation type="journal article" date="2015" name="Genome Announc.">
        <title>Complete Genome Sequence of the Novel Leech Symbiont Mucinivorans hirudinis M3T.</title>
        <authorList>
            <person name="Nelson M.C."/>
            <person name="Bomar L."/>
            <person name="Graf J."/>
        </authorList>
    </citation>
    <scope>NUCLEOTIDE SEQUENCE [LARGE SCALE GENOMIC DNA]</scope>
    <source>
        <strain evidence="4">M3</strain>
    </source>
</reference>
<dbReference type="GO" id="GO:0004467">
    <property type="term" value="F:long-chain fatty acid-CoA ligase activity"/>
    <property type="evidence" value="ECO:0007669"/>
    <property type="project" value="UniProtKB-EC"/>
</dbReference>